<evidence type="ECO:0000313" key="2">
    <source>
        <dbReference type="Proteomes" id="UP000317332"/>
    </source>
</evidence>
<gene>
    <name evidence="1" type="ORF">FJ651_06625</name>
</gene>
<comment type="caution">
    <text evidence="1">The sequence shown here is derived from an EMBL/GenBank/DDBJ whole genome shotgun (WGS) entry which is preliminary data.</text>
</comment>
<dbReference type="AlphaFoldDB" id="A0A506PL43"/>
<sequence length="78" mass="9530">MPTILIVKGYRFFFYSNEHLPMHIHIEKDTKTAKFNLLNIELVYSRGFNANEIKEIRKLVDENVEFFKQKWNEYFNNN</sequence>
<evidence type="ECO:0000313" key="1">
    <source>
        <dbReference type="EMBL" id="TPV33827.1"/>
    </source>
</evidence>
<dbReference type="OrthoDB" id="122670at2"/>
<name>A0A506PL43_9FLAO</name>
<dbReference type="Proteomes" id="UP000317332">
    <property type="component" value="Unassembled WGS sequence"/>
</dbReference>
<dbReference type="Pfam" id="PF13711">
    <property type="entry name" value="DUF4160"/>
    <property type="match status" value="1"/>
</dbReference>
<dbReference type="RefSeq" id="WP_140989693.1">
    <property type="nucleotide sequence ID" value="NZ_VHIQ01000003.1"/>
</dbReference>
<proteinExistence type="predicted"/>
<organism evidence="1 2">
    <name type="scientific">Paucihalobacter ruber</name>
    <dbReference type="NCBI Taxonomy" id="2567861"/>
    <lineage>
        <taxon>Bacteria</taxon>
        <taxon>Pseudomonadati</taxon>
        <taxon>Bacteroidota</taxon>
        <taxon>Flavobacteriia</taxon>
        <taxon>Flavobacteriales</taxon>
        <taxon>Flavobacteriaceae</taxon>
        <taxon>Paucihalobacter</taxon>
    </lineage>
</organism>
<accession>A0A506PL43</accession>
<reference evidence="1 2" key="1">
    <citation type="submission" date="2019-06" db="EMBL/GenBank/DDBJ databases">
        <title>Flavobacteriaceae Paucihalobacterium erythroidium CWB-1, complete genome.</title>
        <authorList>
            <person name="Wu S."/>
        </authorList>
    </citation>
    <scope>NUCLEOTIDE SEQUENCE [LARGE SCALE GENOMIC DNA]</scope>
    <source>
        <strain evidence="1 2">CWB-1</strain>
    </source>
</reference>
<dbReference type="InterPro" id="IPR025427">
    <property type="entry name" value="DUF4160"/>
</dbReference>
<dbReference type="EMBL" id="VHIQ01000003">
    <property type="protein sequence ID" value="TPV33827.1"/>
    <property type="molecule type" value="Genomic_DNA"/>
</dbReference>
<keyword evidence="2" id="KW-1185">Reference proteome</keyword>
<protein>
    <submittedName>
        <fullName evidence="1">DUF4160 domain-containing protein</fullName>
    </submittedName>
</protein>